<keyword evidence="9" id="KW-1185">Reference proteome</keyword>
<dbReference type="AlphaFoldDB" id="A0A2P4Z4B6"/>
<protein>
    <submittedName>
        <fullName evidence="8">AP2 domain protein</fullName>
    </submittedName>
</protein>
<dbReference type="EMBL" id="JIBK01000048">
    <property type="protein sequence ID" value="POM84856.1"/>
    <property type="molecule type" value="Genomic_DNA"/>
</dbReference>
<dbReference type="InterPro" id="IPR001471">
    <property type="entry name" value="AP2/ERF_dom"/>
</dbReference>
<evidence type="ECO:0000256" key="3">
    <source>
        <dbReference type="ARBA" id="ARBA00023125"/>
    </source>
</evidence>
<evidence type="ECO:0000259" key="7">
    <source>
        <dbReference type="Pfam" id="PF00847"/>
    </source>
</evidence>
<comment type="subcellular location">
    <subcellularLocation>
        <location evidence="1">Nucleus</location>
    </subcellularLocation>
</comment>
<keyword evidence="4" id="KW-0804">Transcription</keyword>
<evidence type="ECO:0000256" key="6">
    <source>
        <dbReference type="SAM" id="MobiDB-lite"/>
    </source>
</evidence>
<comment type="caution">
    <text evidence="8">The sequence shown here is derived from an EMBL/GenBank/DDBJ whole genome shotgun (WGS) entry which is preliminary data.</text>
</comment>
<dbReference type="Gene3D" id="1.20.5.2050">
    <property type="match status" value="1"/>
</dbReference>
<organism evidence="8 9">
    <name type="scientific">Cryptosporidium meleagridis</name>
    <dbReference type="NCBI Taxonomy" id="93969"/>
    <lineage>
        <taxon>Eukaryota</taxon>
        <taxon>Sar</taxon>
        <taxon>Alveolata</taxon>
        <taxon>Apicomplexa</taxon>
        <taxon>Conoidasida</taxon>
        <taxon>Coccidia</taxon>
        <taxon>Eucoccidiorida</taxon>
        <taxon>Eimeriorina</taxon>
        <taxon>Cryptosporidiidae</taxon>
        <taxon>Cryptosporidium</taxon>
    </lineage>
</organism>
<evidence type="ECO:0000256" key="4">
    <source>
        <dbReference type="ARBA" id="ARBA00023163"/>
    </source>
</evidence>
<evidence type="ECO:0000256" key="1">
    <source>
        <dbReference type="ARBA" id="ARBA00004123"/>
    </source>
</evidence>
<accession>A0A2P4Z4B6</accession>
<evidence type="ECO:0000313" key="9">
    <source>
        <dbReference type="Proteomes" id="UP000236928"/>
    </source>
</evidence>
<sequence length="518" mass="59250">MTEQNNDLDLKDDNTKYLQRKGDLETNIISQNYCMRIRDTSRNLSLTNNRRDEIFMQLQTELFDILLEIYSLIPTWGSFKENFYFHWKRIIGACNFKDLHAYRLIFRCMGNLRPSSMPIFILRPIIKQLDEYRKISEPEYSPSNFEFNPNIHGNLATNSNDPFAMLQNSHPVETSGHIKSKKEILIEDKIGRESFSDKCNSNFFHEVMKENAKYSGLVFSGLNEANVIPFSLLENDIFNSVPSQGNSNLIDNICNSINKNFYYSINSQQNGSFTNDNEKCPEDKKIKNDLIDRKESTLTDDNNSNEVINNSLVISNYCNSSSAVSSPYGSVCTAPTLSPIEYKIEGPIMAAFQHIQAVAVATAVANNSKNKLNSANNLSNEQNTIQPKKRPRRNGEIQGVYFDKIRKLWRANWKENGRVKTKGFSVFQFGDEGARQRAIEYRKKMEKEFYVVPNTKLSRSSSNSGTVYINTEKTFKKSNSPKKKDLELSSNLNNTLSSSNQSSENTKLSENTNSNFNN</sequence>
<dbReference type="GO" id="GO:0003677">
    <property type="term" value="F:DNA binding"/>
    <property type="evidence" value="ECO:0007669"/>
    <property type="project" value="UniProtKB-KW"/>
</dbReference>
<dbReference type="OrthoDB" id="386580at2759"/>
<keyword evidence="2" id="KW-0805">Transcription regulation</keyword>
<feature type="region of interest" description="Disordered" evidence="6">
    <location>
        <begin position="372"/>
        <end position="393"/>
    </location>
</feature>
<evidence type="ECO:0000313" key="8">
    <source>
        <dbReference type="EMBL" id="POM84856.1"/>
    </source>
</evidence>
<dbReference type="GO" id="GO:0003700">
    <property type="term" value="F:DNA-binding transcription factor activity"/>
    <property type="evidence" value="ECO:0007669"/>
    <property type="project" value="InterPro"/>
</dbReference>
<dbReference type="Proteomes" id="UP000236928">
    <property type="component" value="Unassembled WGS sequence"/>
</dbReference>
<gene>
    <name evidence="8" type="ORF">CmeUKMEL1_14485</name>
</gene>
<feature type="domain" description="AP2/ERF" evidence="7">
    <location>
        <begin position="397"/>
        <end position="447"/>
    </location>
</feature>
<evidence type="ECO:0000256" key="5">
    <source>
        <dbReference type="ARBA" id="ARBA00023242"/>
    </source>
</evidence>
<feature type="region of interest" description="Disordered" evidence="6">
    <location>
        <begin position="492"/>
        <end position="518"/>
    </location>
</feature>
<evidence type="ECO:0000256" key="2">
    <source>
        <dbReference type="ARBA" id="ARBA00023015"/>
    </source>
</evidence>
<proteinExistence type="predicted"/>
<reference evidence="8 9" key="1">
    <citation type="submission" date="2014-04" db="EMBL/GenBank/DDBJ databases">
        <title>Comparative Genomics of Cryptosporidium Species.</title>
        <authorList>
            <person name="Silva J.C."/>
            <person name="Su Q."/>
            <person name="Chalmers R."/>
            <person name="Chibucos M.C."/>
            <person name="Elwin K."/>
            <person name="Godinez A."/>
            <person name="Guo F."/>
            <person name="Huynh K."/>
            <person name="Orvis J."/>
            <person name="Ott S."/>
            <person name="Sadzewicz L."/>
            <person name="Sengamalay N."/>
            <person name="Shetty A."/>
            <person name="Sun M."/>
            <person name="Tallon L."/>
            <person name="Xiao L."/>
            <person name="Zhang H."/>
            <person name="Fraser C.M."/>
            <person name="Zhu G."/>
            <person name="Kissinger J."/>
            <person name="Widmer G."/>
        </authorList>
    </citation>
    <scope>NUCLEOTIDE SEQUENCE [LARGE SCALE GENOMIC DNA]</scope>
    <source>
        <strain evidence="8 9">UKMEL1</strain>
    </source>
</reference>
<keyword evidence="5" id="KW-0539">Nucleus</keyword>
<name>A0A2P4Z4B6_9CRYT</name>
<feature type="compositionally biased region" description="Low complexity" evidence="6">
    <location>
        <begin position="492"/>
        <end position="509"/>
    </location>
</feature>
<dbReference type="GO" id="GO:0005634">
    <property type="term" value="C:nucleus"/>
    <property type="evidence" value="ECO:0007669"/>
    <property type="project" value="UniProtKB-SubCell"/>
</dbReference>
<keyword evidence="3" id="KW-0238">DNA-binding</keyword>
<dbReference type="VEuPathDB" id="CryptoDB:CmeUKMEL1_14485"/>
<dbReference type="Pfam" id="PF00847">
    <property type="entry name" value="AP2"/>
    <property type="match status" value="1"/>
</dbReference>